<organism evidence="2 3">
    <name type="scientific">Streptomyces mirabilis</name>
    <dbReference type="NCBI Taxonomy" id="68239"/>
    <lineage>
        <taxon>Bacteria</taxon>
        <taxon>Bacillati</taxon>
        <taxon>Actinomycetota</taxon>
        <taxon>Actinomycetes</taxon>
        <taxon>Kitasatosporales</taxon>
        <taxon>Streptomycetaceae</taxon>
        <taxon>Streptomyces</taxon>
    </lineage>
</organism>
<gene>
    <name evidence="2" type="ORF">SAMN02787118_103546</name>
</gene>
<name>A0A1I2FM52_9ACTN</name>
<sequence>MEPRTDRPPLLPLFGTPMPVHGLCTHRVRSAQQHHFSKKDSDIPMRHPSRAAKALLAAAVLPLALAACSSGTTVQPSSAKTKPAKDPNAGLLTGAQLKKALAPASFFAAGFAVDPSGARDSGTTYAPPSSSPAPKPDCSLLGGTSWISITGDSGVSFAQNDYVSKNTSEDIAQEVDTYRGTTSKTVLTNLEKTATACATFTDSDTHTKVKVTGATTPGLGDAAYTITLTNSAWQNGTTLIAVRAGTDVVSVMSTDGHDNGAATAKKLATRIVTSLKGEHQRV</sequence>
<evidence type="ECO:0000256" key="1">
    <source>
        <dbReference type="SAM" id="MobiDB-lite"/>
    </source>
</evidence>
<dbReference type="EMBL" id="FONR01000003">
    <property type="protein sequence ID" value="SFF06395.1"/>
    <property type="molecule type" value="Genomic_DNA"/>
</dbReference>
<evidence type="ECO:0008006" key="4">
    <source>
        <dbReference type="Google" id="ProtNLM"/>
    </source>
</evidence>
<accession>A0A1I2FM52</accession>
<evidence type="ECO:0000313" key="3">
    <source>
        <dbReference type="Proteomes" id="UP000181942"/>
    </source>
</evidence>
<feature type="region of interest" description="Disordered" evidence="1">
    <location>
        <begin position="118"/>
        <end position="137"/>
    </location>
</feature>
<dbReference type="Proteomes" id="UP000181942">
    <property type="component" value="Unassembled WGS sequence"/>
</dbReference>
<dbReference type="AlphaFoldDB" id="A0A1I2FM52"/>
<evidence type="ECO:0000313" key="2">
    <source>
        <dbReference type="EMBL" id="SFF06395.1"/>
    </source>
</evidence>
<proteinExistence type="predicted"/>
<protein>
    <recommendedName>
        <fullName evidence="4">PknH-like extracellular domain-containing protein</fullName>
    </recommendedName>
</protein>
<reference evidence="2 3" key="1">
    <citation type="submission" date="2016-10" db="EMBL/GenBank/DDBJ databases">
        <authorList>
            <person name="de Groot N.N."/>
        </authorList>
    </citation>
    <scope>NUCLEOTIDE SEQUENCE [LARGE SCALE GENOMIC DNA]</scope>
    <source>
        <strain evidence="2 3">OK461</strain>
    </source>
</reference>